<evidence type="ECO:0000313" key="2">
    <source>
        <dbReference type="EMBL" id="CAL1384445.1"/>
    </source>
</evidence>
<feature type="region of interest" description="Disordered" evidence="1">
    <location>
        <begin position="30"/>
        <end position="56"/>
    </location>
</feature>
<dbReference type="AlphaFoldDB" id="A0AAV2EFX3"/>
<reference evidence="2 3" key="1">
    <citation type="submission" date="2024-04" db="EMBL/GenBank/DDBJ databases">
        <authorList>
            <person name="Fracassetti M."/>
        </authorList>
    </citation>
    <scope>NUCLEOTIDE SEQUENCE [LARGE SCALE GENOMIC DNA]</scope>
</reference>
<accession>A0AAV2EFX3</accession>
<sequence>MICPNIKTLSSIPGRNPQFTFVFFHDPAAASSRGARQPPSLELPFSKAPTAASPPSKLSIFGFKIAKPPPTTLQAR</sequence>
<evidence type="ECO:0000313" key="3">
    <source>
        <dbReference type="Proteomes" id="UP001497516"/>
    </source>
</evidence>
<gene>
    <name evidence="2" type="ORF">LTRI10_LOCUS25649</name>
</gene>
<name>A0AAV2EFX3_9ROSI</name>
<proteinExistence type="predicted"/>
<organism evidence="2 3">
    <name type="scientific">Linum trigynum</name>
    <dbReference type="NCBI Taxonomy" id="586398"/>
    <lineage>
        <taxon>Eukaryota</taxon>
        <taxon>Viridiplantae</taxon>
        <taxon>Streptophyta</taxon>
        <taxon>Embryophyta</taxon>
        <taxon>Tracheophyta</taxon>
        <taxon>Spermatophyta</taxon>
        <taxon>Magnoliopsida</taxon>
        <taxon>eudicotyledons</taxon>
        <taxon>Gunneridae</taxon>
        <taxon>Pentapetalae</taxon>
        <taxon>rosids</taxon>
        <taxon>fabids</taxon>
        <taxon>Malpighiales</taxon>
        <taxon>Linaceae</taxon>
        <taxon>Linum</taxon>
    </lineage>
</organism>
<protein>
    <submittedName>
        <fullName evidence="2">Uncharacterized protein</fullName>
    </submittedName>
</protein>
<dbReference type="EMBL" id="OZ034817">
    <property type="protein sequence ID" value="CAL1384445.1"/>
    <property type="molecule type" value="Genomic_DNA"/>
</dbReference>
<evidence type="ECO:0000256" key="1">
    <source>
        <dbReference type="SAM" id="MobiDB-lite"/>
    </source>
</evidence>
<dbReference type="Proteomes" id="UP001497516">
    <property type="component" value="Chromosome 4"/>
</dbReference>
<keyword evidence="3" id="KW-1185">Reference proteome</keyword>